<comment type="caution">
    <text evidence="2">The sequence shown here is derived from an EMBL/GenBank/DDBJ whole genome shotgun (WGS) entry which is preliminary data.</text>
</comment>
<dbReference type="PANTHER" id="PTHR43162:SF1">
    <property type="entry name" value="PRESTALK A DIFFERENTIATION PROTEIN A"/>
    <property type="match status" value="1"/>
</dbReference>
<evidence type="ECO:0000313" key="3">
    <source>
        <dbReference type="Proteomes" id="UP000283569"/>
    </source>
</evidence>
<evidence type="ECO:0000259" key="1">
    <source>
        <dbReference type="Pfam" id="PF13460"/>
    </source>
</evidence>
<dbReference type="InterPro" id="IPR016040">
    <property type="entry name" value="NAD(P)-bd_dom"/>
</dbReference>
<proteinExistence type="predicted"/>
<dbReference type="SUPFAM" id="SSF51735">
    <property type="entry name" value="NAD(P)-binding Rossmann-fold domains"/>
    <property type="match status" value="1"/>
</dbReference>
<dbReference type="EMBL" id="MRDB01000010">
    <property type="protein sequence ID" value="RKL44370.1"/>
    <property type="molecule type" value="Genomic_DNA"/>
</dbReference>
<feature type="domain" description="NAD(P)-binding" evidence="1">
    <location>
        <begin position="10"/>
        <end position="158"/>
    </location>
</feature>
<protein>
    <recommendedName>
        <fullName evidence="1">NAD(P)-binding domain-containing protein</fullName>
    </recommendedName>
</protein>
<dbReference type="InterPro" id="IPR036291">
    <property type="entry name" value="NAD(P)-bd_dom_sf"/>
</dbReference>
<organism evidence="2 3">
    <name type="scientific">Gibberella intermedia</name>
    <name type="common">Bulb rot disease fungus</name>
    <name type="synonym">Fusarium proliferatum</name>
    <dbReference type="NCBI Taxonomy" id="948311"/>
    <lineage>
        <taxon>Eukaryota</taxon>
        <taxon>Fungi</taxon>
        <taxon>Dikarya</taxon>
        <taxon>Ascomycota</taxon>
        <taxon>Pezizomycotina</taxon>
        <taxon>Sordariomycetes</taxon>
        <taxon>Hypocreomycetidae</taxon>
        <taxon>Hypocreales</taxon>
        <taxon>Nectriaceae</taxon>
        <taxon>Fusarium</taxon>
        <taxon>Fusarium fujikuroi species complex</taxon>
    </lineage>
</organism>
<dbReference type="InterPro" id="IPR051604">
    <property type="entry name" value="Ergot_Alk_Oxidoreductase"/>
</dbReference>
<dbReference type="PANTHER" id="PTHR43162">
    <property type="match status" value="1"/>
</dbReference>
<dbReference type="Gene3D" id="3.40.50.720">
    <property type="entry name" value="NAD(P)-binding Rossmann-like Domain"/>
    <property type="match status" value="1"/>
</dbReference>
<dbReference type="AlphaFoldDB" id="A0A420TS57"/>
<dbReference type="Pfam" id="PF13460">
    <property type="entry name" value="NAD_binding_10"/>
    <property type="match status" value="1"/>
</dbReference>
<accession>A0A420TS57</accession>
<reference evidence="2 3" key="1">
    <citation type="journal article" date="2018" name="Sci. Rep.">
        <title>Characterisation of pathogen-specific regions and novel effector candidates in Fusarium oxysporum f. sp. cepae.</title>
        <authorList>
            <person name="Armitage A.D."/>
            <person name="Taylor A."/>
            <person name="Sobczyk M.K."/>
            <person name="Baxter L."/>
            <person name="Greenfield B.P."/>
            <person name="Bates H.J."/>
            <person name="Wilson F."/>
            <person name="Jackson A.C."/>
            <person name="Ott S."/>
            <person name="Harrison R.J."/>
            <person name="Clarkson J.P."/>
        </authorList>
    </citation>
    <scope>NUCLEOTIDE SEQUENCE [LARGE SCALE GENOMIC DNA]</scope>
    <source>
        <strain evidence="2 3">Fp_A8</strain>
    </source>
</reference>
<evidence type="ECO:0000313" key="2">
    <source>
        <dbReference type="EMBL" id="RKL44370.1"/>
    </source>
</evidence>
<dbReference type="Proteomes" id="UP000283569">
    <property type="component" value="Unassembled WGS sequence"/>
</dbReference>
<name>A0A420TS57_GIBIN</name>
<sequence>MSSVKAIIFGATGAVGRAAALEAQSRGAQVTLAMRNTKKPIPGFTPELEKKLGFTRVQADLSDPKSIERAVSESGATVAFSYILFEAEDGLLETYNAMRRAGITHVVLLSSFCVTENGGAKPSSEADEILAVVHGKAELALAESGLAHTIIRPAYFSSNIQMLEDWDEVKSGQLELAHPDAAFDYLAPEDVGVLAGTQVAANPPSGELFISQCGPELLSQRAAWKVVGEGLGMDISIKEINSDEHREKLRSRGFPEPLIKSAVERLANLARDQESLYEPETYREASMNFRKYTGRQPTTFKAWVDKHREELLAN</sequence>
<gene>
    <name evidence="2" type="ORF">BFJ72_g4103</name>
</gene>